<dbReference type="InterPro" id="IPR050155">
    <property type="entry name" value="HAD-like_hydrolase_sf"/>
</dbReference>
<accession>A0A1G9V3X1</accession>
<gene>
    <name evidence="1" type="ORF">SAMN05192585_10344</name>
</gene>
<dbReference type="NCBIfam" id="TIGR01549">
    <property type="entry name" value="HAD-SF-IA-v1"/>
    <property type="match status" value="1"/>
</dbReference>
<dbReference type="InterPro" id="IPR023198">
    <property type="entry name" value="PGP-like_dom2"/>
</dbReference>
<dbReference type="InterPro" id="IPR041492">
    <property type="entry name" value="HAD_2"/>
</dbReference>
<dbReference type="Gene3D" id="3.40.50.1000">
    <property type="entry name" value="HAD superfamily/HAD-like"/>
    <property type="match status" value="1"/>
</dbReference>
<name>A0A1G9V3X1_9FIRM</name>
<dbReference type="Gene3D" id="1.10.150.240">
    <property type="entry name" value="Putative phosphatase, domain 2"/>
    <property type="match status" value="1"/>
</dbReference>
<dbReference type="PANTHER" id="PTHR43434">
    <property type="entry name" value="PHOSPHOGLYCOLATE PHOSPHATASE"/>
    <property type="match status" value="1"/>
</dbReference>
<organism evidence="1 2">
    <name type="scientific">Acetanaerobacterium elongatum</name>
    <dbReference type="NCBI Taxonomy" id="258515"/>
    <lineage>
        <taxon>Bacteria</taxon>
        <taxon>Bacillati</taxon>
        <taxon>Bacillota</taxon>
        <taxon>Clostridia</taxon>
        <taxon>Eubacteriales</taxon>
        <taxon>Oscillospiraceae</taxon>
        <taxon>Acetanaerobacterium</taxon>
    </lineage>
</organism>
<dbReference type="Pfam" id="PF13419">
    <property type="entry name" value="HAD_2"/>
    <property type="match status" value="1"/>
</dbReference>
<dbReference type="STRING" id="258515.SAMN05192585_10344"/>
<dbReference type="SFLD" id="SFLDS00003">
    <property type="entry name" value="Haloacid_Dehalogenase"/>
    <property type="match status" value="1"/>
</dbReference>
<dbReference type="AlphaFoldDB" id="A0A1G9V3X1"/>
<sequence>MKQGTVLLFDVDGTLVNTEQGILNGVRYALDTLHADYSGLNLTEFIGPPLHTSFERVLHSEELAHQAVALYRERYDTGGWLDCTVYDGIPEALKALSNAGYRIATATSKPEKFAQRILQHFKLDSLFEHIVGATCDESREQKEDVIRYAMKLCGVQSDDCIMVGDRRYDLIGAQKTGMQAIGVLWGFGSLEELNEYPNIFIAKTPVDLCSYLTERDL</sequence>
<evidence type="ECO:0000313" key="1">
    <source>
        <dbReference type="EMBL" id="SDM66800.1"/>
    </source>
</evidence>
<dbReference type="SUPFAM" id="SSF56784">
    <property type="entry name" value="HAD-like"/>
    <property type="match status" value="1"/>
</dbReference>
<dbReference type="GO" id="GO:0004713">
    <property type="term" value="F:protein tyrosine kinase activity"/>
    <property type="evidence" value="ECO:0007669"/>
    <property type="project" value="TreeGrafter"/>
</dbReference>
<dbReference type="OrthoDB" id="9792518at2"/>
<proteinExistence type="predicted"/>
<dbReference type="FunFam" id="3.40.50.1000:FF:000022">
    <property type="entry name" value="Phosphoglycolate phosphatase"/>
    <property type="match status" value="1"/>
</dbReference>
<evidence type="ECO:0000313" key="2">
    <source>
        <dbReference type="Proteomes" id="UP000199182"/>
    </source>
</evidence>
<dbReference type="EMBL" id="FNID01000003">
    <property type="protein sequence ID" value="SDM66800.1"/>
    <property type="molecule type" value="Genomic_DNA"/>
</dbReference>
<dbReference type="InterPro" id="IPR023214">
    <property type="entry name" value="HAD_sf"/>
</dbReference>
<dbReference type="SFLD" id="SFLDG01129">
    <property type="entry name" value="C1.5:_HAD__Beta-PGM__Phosphata"/>
    <property type="match status" value="1"/>
</dbReference>
<keyword evidence="2" id="KW-1185">Reference proteome</keyword>
<dbReference type="SFLD" id="SFLDG01135">
    <property type="entry name" value="C1.5.6:_HAD__Beta-PGM__Phospha"/>
    <property type="match status" value="1"/>
</dbReference>
<protein>
    <submittedName>
        <fullName evidence="1">Phosphoglycolate phosphatase</fullName>
    </submittedName>
</protein>
<dbReference type="PROSITE" id="PS01228">
    <property type="entry name" value="COF_1"/>
    <property type="match status" value="1"/>
</dbReference>
<dbReference type="InterPro" id="IPR006439">
    <property type="entry name" value="HAD-SF_hydro_IA"/>
</dbReference>
<dbReference type="Proteomes" id="UP000199182">
    <property type="component" value="Unassembled WGS sequence"/>
</dbReference>
<dbReference type="InterPro" id="IPR036412">
    <property type="entry name" value="HAD-like_sf"/>
</dbReference>
<dbReference type="GO" id="GO:0005829">
    <property type="term" value="C:cytosol"/>
    <property type="evidence" value="ECO:0007669"/>
    <property type="project" value="TreeGrafter"/>
</dbReference>
<dbReference type="PANTHER" id="PTHR43434:SF20">
    <property type="entry name" value="5'-NUCLEOTIDASE"/>
    <property type="match status" value="1"/>
</dbReference>
<dbReference type="RefSeq" id="WP_092637759.1">
    <property type="nucleotide sequence ID" value="NZ_FNID01000003.1"/>
</dbReference>
<reference evidence="1 2" key="1">
    <citation type="submission" date="2016-10" db="EMBL/GenBank/DDBJ databases">
        <authorList>
            <person name="de Groot N.N."/>
        </authorList>
    </citation>
    <scope>NUCLEOTIDE SEQUENCE [LARGE SCALE GENOMIC DNA]</scope>
    <source>
        <strain evidence="1 2">CGMCC 1.5012</strain>
    </source>
</reference>